<evidence type="ECO:0000256" key="4">
    <source>
        <dbReference type="ARBA" id="ARBA00010662"/>
    </source>
</evidence>
<name>A0A653AC82_UNCDX</name>
<evidence type="ECO:0000256" key="1">
    <source>
        <dbReference type="ARBA" id="ARBA00000832"/>
    </source>
</evidence>
<dbReference type="InterPro" id="IPR005900">
    <property type="entry name" value="6-phosphogluconolactonase_DevB"/>
</dbReference>
<comment type="function">
    <text evidence="2 7">Hydrolysis of 6-phosphogluconolactone to 6-phosphogluconate.</text>
</comment>
<dbReference type="EC" id="3.1.1.31" evidence="5 7"/>
<evidence type="ECO:0000259" key="9">
    <source>
        <dbReference type="Pfam" id="PF01182"/>
    </source>
</evidence>
<evidence type="ECO:0000256" key="3">
    <source>
        <dbReference type="ARBA" id="ARBA00004961"/>
    </source>
</evidence>
<organism evidence="10">
    <name type="scientific">Uncultured Desulfatiglans sp</name>
    <dbReference type="NCBI Taxonomy" id="1748965"/>
    <lineage>
        <taxon>Bacteria</taxon>
        <taxon>Pseudomonadati</taxon>
        <taxon>Thermodesulfobacteriota</taxon>
        <taxon>Desulfobacteria</taxon>
        <taxon>Desulfatiglandales</taxon>
        <taxon>Desulfatiglandaceae</taxon>
        <taxon>Desulfatiglans</taxon>
        <taxon>environmental samples</taxon>
    </lineage>
</organism>
<comment type="similarity">
    <text evidence="4 7">Belongs to the glucosamine/galactosamine-6-phosphate isomerase family. 6-phosphogluconolactonase subfamily.</text>
</comment>
<feature type="region of interest" description="Disordered" evidence="8">
    <location>
        <begin position="224"/>
        <end position="261"/>
    </location>
</feature>
<dbReference type="InterPro" id="IPR039104">
    <property type="entry name" value="6PGL"/>
</dbReference>
<accession>A0A653AC82</accession>
<dbReference type="CDD" id="cd01400">
    <property type="entry name" value="6PGL"/>
    <property type="match status" value="1"/>
</dbReference>
<dbReference type="AlphaFoldDB" id="A0A653AC82"/>
<protein>
    <recommendedName>
        <fullName evidence="6 7">6-phosphogluconolactonase</fullName>
        <shortName evidence="7">6PGL</shortName>
        <ecNumber evidence="5 7">3.1.1.31</ecNumber>
    </recommendedName>
</protein>
<evidence type="ECO:0000256" key="2">
    <source>
        <dbReference type="ARBA" id="ARBA00002681"/>
    </source>
</evidence>
<reference evidence="10" key="1">
    <citation type="submission" date="2018-07" db="EMBL/GenBank/DDBJ databases">
        <authorList>
            <consortium name="Genoscope - CEA"/>
            <person name="William W."/>
        </authorList>
    </citation>
    <scope>NUCLEOTIDE SEQUENCE</scope>
    <source>
        <strain evidence="10">IK1</strain>
    </source>
</reference>
<evidence type="ECO:0000256" key="8">
    <source>
        <dbReference type="SAM" id="MobiDB-lite"/>
    </source>
</evidence>
<dbReference type="InterPro" id="IPR037171">
    <property type="entry name" value="NagB/RpiA_transferase-like"/>
</dbReference>
<proteinExistence type="inferred from homology"/>
<evidence type="ECO:0000256" key="7">
    <source>
        <dbReference type="RuleBase" id="RU365095"/>
    </source>
</evidence>
<dbReference type="PANTHER" id="PTHR11054">
    <property type="entry name" value="6-PHOSPHOGLUCONOLACTONASE"/>
    <property type="match status" value="1"/>
</dbReference>
<evidence type="ECO:0000256" key="6">
    <source>
        <dbReference type="ARBA" id="ARBA00020337"/>
    </source>
</evidence>
<dbReference type="GO" id="GO:0005975">
    <property type="term" value="P:carbohydrate metabolic process"/>
    <property type="evidence" value="ECO:0007669"/>
    <property type="project" value="UniProtKB-UniRule"/>
</dbReference>
<gene>
    <name evidence="7 10" type="primary">pgl</name>
    <name evidence="10" type="ORF">TRIP_B350470</name>
</gene>
<sequence>MRIEVLLNTEAVAKRAAAFLAEKAREAIAARGLFVMALSGGKTPWIMLRALADEALPWEKIHVVQVDERVAPAGHPDRNLTHLRESLLERAALREDQIHPMPVEPADLEAAAIRYARGLRAIAGTPPVLDLVHLGLGSDGHTASLVPGDPVLQVVDRDVAVTEAYQGRPRMTLTYPLLNRSREILWIVTGAEKAPMLKRLLEGDASIPAGGIRRDSALVLADRAAAGEENPDSSRKGGKGVLTEGCATGMEGCDGSQAEGS</sequence>
<keyword evidence="7 10" id="KW-0378">Hydrolase</keyword>
<comment type="catalytic activity">
    <reaction evidence="1 7">
        <text>6-phospho-D-glucono-1,5-lactone + H2O = 6-phospho-D-gluconate + H(+)</text>
        <dbReference type="Rhea" id="RHEA:12556"/>
        <dbReference type="ChEBI" id="CHEBI:15377"/>
        <dbReference type="ChEBI" id="CHEBI:15378"/>
        <dbReference type="ChEBI" id="CHEBI:57955"/>
        <dbReference type="ChEBI" id="CHEBI:58759"/>
        <dbReference type="EC" id="3.1.1.31"/>
    </reaction>
</comment>
<evidence type="ECO:0000256" key="5">
    <source>
        <dbReference type="ARBA" id="ARBA00013198"/>
    </source>
</evidence>
<evidence type="ECO:0000313" key="10">
    <source>
        <dbReference type="EMBL" id="VBB45519.1"/>
    </source>
</evidence>
<dbReference type="UniPathway" id="UPA00115">
    <property type="reaction ID" value="UER00409"/>
</dbReference>
<dbReference type="InterPro" id="IPR006148">
    <property type="entry name" value="Glc/Gal-6P_isomerase"/>
</dbReference>
<dbReference type="Gene3D" id="3.40.50.1360">
    <property type="match status" value="1"/>
</dbReference>
<dbReference type="GO" id="GO:0006098">
    <property type="term" value="P:pentose-phosphate shunt"/>
    <property type="evidence" value="ECO:0007669"/>
    <property type="project" value="UniProtKB-UniPathway"/>
</dbReference>
<comment type="pathway">
    <text evidence="3 7">Carbohydrate degradation; pentose phosphate pathway; D-ribulose 5-phosphate from D-glucose 6-phosphate (oxidative stage): step 2/3.</text>
</comment>
<dbReference type="Pfam" id="PF01182">
    <property type="entry name" value="Glucosamine_iso"/>
    <property type="match status" value="1"/>
</dbReference>
<dbReference type="PANTHER" id="PTHR11054:SF0">
    <property type="entry name" value="6-PHOSPHOGLUCONOLACTONASE"/>
    <property type="match status" value="1"/>
</dbReference>
<dbReference type="EMBL" id="UPXX01000029">
    <property type="protein sequence ID" value="VBB45519.1"/>
    <property type="molecule type" value="Genomic_DNA"/>
</dbReference>
<dbReference type="NCBIfam" id="TIGR01198">
    <property type="entry name" value="pgl"/>
    <property type="match status" value="1"/>
</dbReference>
<dbReference type="GO" id="GO:0017057">
    <property type="term" value="F:6-phosphogluconolactonase activity"/>
    <property type="evidence" value="ECO:0007669"/>
    <property type="project" value="UniProtKB-UniRule"/>
</dbReference>
<dbReference type="SUPFAM" id="SSF100950">
    <property type="entry name" value="NagB/RpiA/CoA transferase-like"/>
    <property type="match status" value="1"/>
</dbReference>
<feature type="domain" description="Glucosamine/galactosamine-6-phosphate isomerase" evidence="9">
    <location>
        <begin position="9"/>
        <end position="215"/>
    </location>
</feature>